<dbReference type="AlphaFoldDB" id="A0A8J7Y3C9"/>
<evidence type="ECO:0000313" key="3">
    <source>
        <dbReference type="Proteomes" id="UP000766550"/>
    </source>
</evidence>
<dbReference type="Proteomes" id="UP000766550">
    <property type="component" value="Unassembled WGS sequence"/>
</dbReference>
<dbReference type="OrthoDB" id="240018at2157"/>
<feature type="transmembrane region" description="Helical" evidence="1">
    <location>
        <begin position="101"/>
        <end position="121"/>
    </location>
</feature>
<evidence type="ECO:0000256" key="1">
    <source>
        <dbReference type="SAM" id="Phobius"/>
    </source>
</evidence>
<dbReference type="RefSeq" id="WP_162316593.1">
    <property type="nucleotide sequence ID" value="NZ_JAHQXF010000001.1"/>
</dbReference>
<keyword evidence="1" id="KW-0812">Transmembrane</keyword>
<proteinExistence type="predicted"/>
<comment type="caution">
    <text evidence="2">The sequence shown here is derived from an EMBL/GenBank/DDBJ whole genome shotgun (WGS) entry which is preliminary data.</text>
</comment>
<feature type="transmembrane region" description="Helical" evidence="1">
    <location>
        <begin position="62"/>
        <end position="81"/>
    </location>
</feature>
<keyword evidence="3" id="KW-1185">Reference proteome</keyword>
<sequence>MIFGFDESEFKKATASIFVVLLVTGFVPILNLVRFVPFFKEILLGAAVVAVFTTIEDTKTAIKFALVTGMIAAVAFNLIYIPGSFVLGGIMSMGGSNPDAAGGMAMLAGLGALTNIVGLIFMSPIGYTIGGALGSVLNS</sequence>
<feature type="transmembrane region" description="Helical" evidence="1">
    <location>
        <begin position="12"/>
        <end position="32"/>
    </location>
</feature>
<protein>
    <submittedName>
        <fullName evidence="2">Uncharacterized protein</fullName>
    </submittedName>
</protein>
<dbReference type="EMBL" id="JAHQXF010000001">
    <property type="protein sequence ID" value="MBV0923462.1"/>
    <property type="molecule type" value="Genomic_DNA"/>
</dbReference>
<accession>A0A8J7Y3C9</accession>
<keyword evidence="1" id="KW-0472">Membrane</keyword>
<reference evidence="2 3" key="1">
    <citation type="submission" date="2021-06" db="EMBL/GenBank/DDBJ databases">
        <title>New haloarchaea isolates fom saline soil.</title>
        <authorList>
            <person name="Duran-Viseras A."/>
            <person name="Sanchez-Porro C.S."/>
            <person name="Ventosa A."/>
        </authorList>
    </citation>
    <scope>NUCLEOTIDE SEQUENCE [LARGE SCALE GENOMIC DNA]</scope>
    <source>
        <strain evidence="2 3">JCM 183640</strain>
    </source>
</reference>
<name>A0A8J7Y3C9_9EURY</name>
<gene>
    <name evidence="2" type="ORF">KTS45_04545</name>
</gene>
<keyword evidence="1" id="KW-1133">Transmembrane helix</keyword>
<organism evidence="2 3">
    <name type="scientific">Haloarcula limicola</name>
    <dbReference type="NCBI Taxonomy" id="1429915"/>
    <lineage>
        <taxon>Archaea</taxon>
        <taxon>Methanobacteriati</taxon>
        <taxon>Methanobacteriota</taxon>
        <taxon>Stenosarchaea group</taxon>
        <taxon>Halobacteria</taxon>
        <taxon>Halobacteriales</taxon>
        <taxon>Haloarculaceae</taxon>
        <taxon>Haloarcula</taxon>
    </lineage>
</organism>
<evidence type="ECO:0000313" key="2">
    <source>
        <dbReference type="EMBL" id="MBV0923462.1"/>
    </source>
</evidence>